<evidence type="ECO:0000256" key="7">
    <source>
        <dbReference type="ARBA" id="ARBA00022927"/>
    </source>
</evidence>
<dbReference type="SMART" id="SM00454">
    <property type="entry name" value="SAM"/>
    <property type="match status" value="1"/>
</dbReference>
<dbReference type="AlphaFoldDB" id="A0A1A9VAF3"/>
<dbReference type="Pfam" id="PF00536">
    <property type="entry name" value="SAM_1"/>
    <property type="match status" value="1"/>
</dbReference>
<evidence type="ECO:0000256" key="5">
    <source>
        <dbReference type="ARBA" id="ARBA00022692"/>
    </source>
</evidence>
<dbReference type="InterPro" id="IPR013761">
    <property type="entry name" value="SAM/pointed_sf"/>
</dbReference>
<feature type="transmembrane region" description="Helical" evidence="13">
    <location>
        <begin position="87"/>
        <end position="107"/>
    </location>
</feature>
<dbReference type="CDD" id="cd22884">
    <property type="entry name" value="TOM22"/>
    <property type="match status" value="1"/>
</dbReference>
<organism evidence="15 16">
    <name type="scientific">Glossina austeni</name>
    <name type="common">Savannah tsetse fly</name>
    <dbReference type="NCBI Taxonomy" id="7395"/>
    <lineage>
        <taxon>Eukaryota</taxon>
        <taxon>Metazoa</taxon>
        <taxon>Ecdysozoa</taxon>
        <taxon>Arthropoda</taxon>
        <taxon>Hexapoda</taxon>
        <taxon>Insecta</taxon>
        <taxon>Pterygota</taxon>
        <taxon>Neoptera</taxon>
        <taxon>Endopterygota</taxon>
        <taxon>Diptera</taxon>
        <taxon>Brachycera</taxon>
        <taxon>Muscomorpha</taxon>
        <taxon>Hippoboscoidea</taxon>
        <taxon>Glossinidae</taxon>
        <taxon>Glossina</taxon>
    </lineage>
</organism>
<evidence type="ECO:0000259" key="14">
    <source>
        <dbReference type="PROSITE" id="PS50105"/>
    </source>
</evidence>
<evidence type="ECO:0000256" key="13">
    <source>
        <dbReference type="SAM" id="Phobius"/>
    </source>
</evidence>
<dbReference type="EnsemblMetazoa" id="GAUT030961-RA">
    <property type="protein sequence ID" value="GAUT030961-PA"/>
    <property type="gene ID" value="GAUT030961"/>
</dbReference>
<evidence type="ECO:0000256" key="1">
    <source>
        <dbReference type="ARBA" id="ARBA00004572"/>
    </source>
</evidence>
<protein>
    <recommendedName>
        <fullName evidence="3">Mitochondrial import receptor subunit TOM22 homolog</fullName>
    </recommendedName>
</protein>
<dbReference type="Proteomes" id="UP000078200">
    <property type="component" value="Unassembled WGS sequence"/>
</dbReference>
<name>A0A1A9VAF3_GLOAU</name>
<evidence type="ECO:0000256" key="3">
    <source>
        <dbReference type="ARBA" id="ARBA00016229"/>
    </source>
</evidence>
<keyword evidence="7" id="KW-0653">Protein transport</keyword>
<comment type="subcellular location">
    <subcellularLocation>
        <location evidence="1">Mitochondrion outer membrane</location>
        <topology evidence="1">Single-pass membrane protein</topology>
    </subcellularLocation>
</comment>
<dbReference type="GO" id="GO:0005741">
    <property type="term" value="C:mitochondrial outer membrane"/>
    <property type="evidence" value="ECO:0007669"/>
    <property type="project" value="UniProtKB-SubCell"/>
</dbReference>
<keyword evidence="9" id="KW-0811">Translocation</keyword>
<dbReference type="InterPro" id="IPR005683">
    <property type="entry name" value="Tom22"/>
</dbReference>
<dbReference type="PROSITE" id="PS50105">
    <property type="entry name" value="SAM_DOMAIN"/>
    <property type="match status" value="1"/>
</dbReference>
<accession>A0A1A9VAF3</accession>
<dbReference type="VEuPathDB" id="VectorBase:GAUT030961"/>
<dbReference type="PANTHER" id="PTHR12504:SF0">
    <property type="entry name" value="MITOCHONDRIAL IMPORT RECEPTOR SUBUNIT TOM22 HOMOLOG"/>
    <property type="match status" value="1"/>
</dbReference>
<evidence type="ECO:0000256" key="9">
    <source>
        <dbReference type="ARBA" id="ARBA00023010"/>
    </source>
</evidence>
<proteinExistence type="inferred from homology"/>
<reference evidence="15" key="1">
    <citation type="submission" date="2020-05" db="UniProtKB">
        <authorList>
            <consortium name="EnsemblMetazoa"/>
        </authorList>
    </citation>
    <scope>IDENTIFICATION</scope>
    <source>
        <strain evidence="15">TTRI</strain>
    </source>
</reference>
<feature type="domain" description="SAM" evidence="14">
    <location>
        <begin position="198"/>
        <end position="261"/>
    </location>
</feature>
<evidence type="ECO:0000313" key="16">
    <source>
        <dbReference type="Proteomes" id="UP000078200"/>
    </source>
</evidence>
<evidence type="ECO:0000256" key="6">
    <source>
        <dbReference type="ARBA" id="ARBA00022787"/>
    </source>
</evidence>
<evidence type="ECO:0000256" key="4">
    <source>
        <dbReference type="ARBA" id="ARBA00022448"/>
    </source>
</evidence>
<keyword evidence="4" id="KW-0813">Transport</keyword>
<dbReference type="Pfam" id="PF04281">
    <property type="entry name" value="Tom22"/>
    <property type="match status" value="1"/>
</dbReference>
<evidence type="ECO:0000256" key="2">
    <source>
        <dbReference type="ARBA" id="ARBA00009874"/>
    </source>
</evidence>
<keyword evidence="10" id="KW-0496">Mitochondrion</keyword>
<sequence>MATINVGKEKTPEANTIIATASASATAIATSISNSNKEEDSYDDEPPETIKERLWGLTEMFPEPLREVTSGLIGLTSRGIMRVYRSACSACWICFTTSMILIAPVIFETERAQVQEMQKIKHKQILLGSGVGGLPATNQSCLRYECENSITPTLAVTSGKVYFDKKDVPIVWKCSPDTLLNLCTHVIDAIPMVSVYEWTIEDICCWLRNLGYRQYQNTFRVNLINGRTLLLLDASALSAINIKDFNHMRDIAGKIRGLFIYEMTKFGHRISLPTEYLLELYKLFRVRNGVKYDRIRPVDFWRHLQIVREKTPYHSHWELLERWLSKEKLPKLSERFENAPRRNLYKCNVETPNPI</sequence>
<evidence type="ECO:0000256" key="10">
    <source>
        <dbReference type="ARBA" id="ARBA00023128"/>
    </source>
</evidence>
<dbReference type="Gene3D" id="1.10.150.50">
    <property type="entry name" value="Transcription Factor, Ets-1"/>
    <property type="match status" value="1"/>
</dbReference>
<evidence type="ECO:0000313" key="15">
    <source>
        <dbReference type="EnsemblMetazoa" id="GAUT030961-PA"/>
    </source>
</evidence>
<dbReference type="SUPFAM" id="SSF47769">
    <property type="entry name" value="SAM/Pointed domain"/>
    <property type="match status" value="1"/>
</dbReference>
<keyword evidence="6" id="KW-1000">Mitochondrion outer membrane</keyword>
<keyword evidence="12" id="KW-0675">Receptor</keyword>
<dbReference type="GO" id="GO:0006886">
    <property type="term" value="P:intracellular protein transport"/>
    <property type="evidence" value="ECO:0007669"/>
    <property type="project" value="InterPro"/>
</dbReference>
<evidence type="ECO:0000256" key="12">
    <source>
        <dbReference type="ARBA" id="ARBA00023170"/>
    </source>
</evidence>
<keyword evidence="8 13" id="KW-1133">Transmembrane helix</keyword>
<evidence type="ECO:0000256" key="11">
    <source>
        <dbReference type="ARBA" id="ARBA00023136"/>
    </source>
</evidence>
<dbReference type="PANTHER" id="PTHR12504">
    <property type="entry name" value="MITOCHONDRIAL IMPORT RECEPTOR SUBUNIT TOM22"/>
    <property type="match status" value="1"/>
</dbReference>
<dbReference type="STRING" id="7395.A0A1A9VAF3"/>
<dbReference type="InterPro" id="IPR001660">
    <property type="entry name" value="SAM"/>
</dbReference>
<evidence type="ECO:0000256" key="8">
    <source>
        <dbReference type="ARBA" id="ARBA00022989"/>
    </source>
</evidence>
<keyword evidence="5 13" id="KW-0812">Transmembrane</keyword>
<keyword evidence="11 13" id="KW-0472">Membrane</keyword>
<keyword evidence="16" id="KW-1185">Reference proteome</keyword>
<comment type="similarity">
    <text evidence="2">Belongs to the Tom22 family.</text>
</comment>